<reference evidence="1 2" key="1">
    <citation type="journal article" date="2011" name="J. Bacteriol.">
        <title>Draft genome sequence of Caloramator australicus strain RC3T, a thermoanaerobe from the Great Artesian Basin of Australia.</title>
        <authorList>
            <person name="Ogg C.D."/>
            <person name="Patel B.K.C."/>
        </authorList>
    </citation>
    <scope>NUCLEOTIDE SEQUENCE [LARGE SCALE GENOMIC DNA]</scope>
    <source>
        <strain evidence="1 2">RC3</strain>
    </source>
</reference>
<dbReference type="AlphaFoldDB" id="I7LG00"/>
<comment type="caution">
    <text evidence="1">The sequence shown here is derived from an EMBL/GenBank/DDBJ whole genome shotgun (WGS) entry which is preliminary data.</text>
</comment>
<dbReference type="STRING" id="857293.CAAU_0801"/>
<name>I7LG00_9CLOT</name>
<protein>
    <submittedName>
        <fullName evidence="1">Uncharacterized protein</fullName>
    </submittedName>
</protein>
<keyword evidence="2" id="KW-1185">Reference proteome</keyword>
<dbReference type="RefSeq" id="WP_008908161.1">
    <property type="nucleotide sequence ID" value="NZ_CAKP01000036.1"/>
</dbReference>
<accession>I7LG00</accession>
<evidence type="ECO:0000313" key="1">
    <source>
        <dbReference type="EMBL" id="CCJ32885.1"/>
    </source>
</evidence>
<dbReference type="EMBL" id="CAKP01000036">
    <property type="protein sequence ID" value="CCJ32885.1"/>
    <property type="molecule type" value="Genomic_DNA"/>
</dbReference>
<organism evidence="1 2">
    <name type="scientific">Caloramator australicus RC3</name>
    <dbReference type="NCBI Taxonomy" id="857293"/>
    <lineage>
        <taxon>Bacteria</taxon>
        <taxon>Bacillati</taxon>
        <taxon>Bacillota</taxon>
        <taxon>Clostridia</taxon>
        <taxon>Eubacteriales</taxon>
        <taxon>Clostridiaceae</taxon>
        <taxon>Caloramator</taxon>
    </lineage>
</organism>
<sequence>MAIKVIKANIRVKGVNYKPNDVIEAGLLSKDEEARLVFEGYAQYVDDIGQNKIEKKATVSVQSNSINIDFNPDEVIKPKKGRK</sequence>
<proteinExistence type="predicted"/>
<gene>
    <name evidence="1" type="ORF">CAAU_0801</name>
</gene>
<evidence type="ECO:0000313" key="2">
    <source>
        <dbReference type="Proteomes" id="UP000007652"/>
    </source>
</evidence>
<dbReference type="Proteomes" id="UP000007652">
    <property type="component" value="Unassembled WGS sequence"/>
</dbReference>